<dbReference type="EMBL" id="CP013979">
    <property type="protein sequence ID" value="ANJ25555.1"/>
    <property type="molecule type" value="Genomic_DNA"/>
</dbReference>
<feature type="region of interest" description="Disordered" evidence="1">
    <location>
        <begin position="66"/>
        <end position="100"/>
    </location>
</feature>
<proteinExistence type="predicted"/>
<dbReference type="Proteomes" id="UP000078437">
    <property type="component" value="Chromosome"/>
</dbReference>
<keyword evidence="3" id="KW-1185">Reference proteome</keyword>
<sequence length="272" mass="28061">MPEPRRPTEDAVPEPDDDLARLQRLAFGSGASESERADAARELEALLEARSAAALAEREAEAAALAAATSTSAPGASAPVDATADGDGGAGAATEPDAETTRRAWLPRAIGVGVAALLVGLLAGWQLGTSTLATAEPPAATPTPTFEGPRTMADYLETQPLAADLPAADVFLRPETEADVPPLPVDFNLGHGPLEFRYLLTRPGGLTDGGSVERRYYAARDEVELCLFVTTVGTVSTSEMACTEDGRFPVGGITSAAGTLSPDGTLSFPISW</sequence>
<evidence type="ECO:0000313" key="2">
    <source>
        <dbReference type="EMBL" id="ANJ25555.1"/>
    </source>
</evidence>
<reference evidence="3" key="2">
    <citation type="submission" date="2016-01" db="EMBL/GenBank/DDBJ databases">
        <title>Complete genome sequence of Agromyces aureus AR33T and comparison with related organisms.</title>
        <authorList>
            <person name="Corretto E."/>
            <person name="Antonielli L."/>
            <person name="Sessitsch A."/>
            <person name="Brader G."/>
        </authorList>
    </citation>
    <scope>NUCLEOTIDE SEQUENCE [LARGE SCALE GENOMIC DNA]</scope>
    <source>
        <strain evidence="3">AR33</strain>
    </source>
</reference>
<protein>
    <submittedName>
        <fullName evidence="2">Uncharacterized protein</fullName>
    </submittedName>
</protein>
<name>A0A191WBC2_9MICO</name>
<reference evidence="2 3" key="1">
    <citation type="journal article" date="2016" name="Int. J. Syst. Evol. Microbiol.">
        <title>Agromyces aureus sp. nov., isolated from the rhizosphere of Salix caprea L. grown in a heavy-metal-contaminated soil.</title>
        <authorList>
            <person name="Corretto E."/>
            <person name="Antonielli L."/>
            <person name="Sessitsch A."/>
            <person name="Compant S."/>
            <person name="Gorfer M."/>
            <person name="Kuffner M."/>
            <person name="Brader G."/>
        </authorList>
    </citation>
    <scope>NUCLEOTIDE SEQUENCE [LARGE SCALE GENOMIC DNA]</scope>
    <source>
        <strain evidence="2 3">AR33</strain>
    </source>
</reference>
<feature type="compositionally biased region" description="Low complexity" evidence="1">
    <location>
        <begin position="66"/>
        <end position="85"/>
    </location>
</feature>
<dbReference type="AlphaFoldDB" id="A0A191WBC2"/>
<dbReference type="STRING" id="453304.ATC03_00970"/>
<gene>
    <name evidence="2" type="ORF">ATC03_00970</name>
</gene>
<evidence type="ECO:0000313" key="3">
    <source>
        <dbReference type="Proteomes" id="UP000078437"/>
    </source>
</evidence>
<evidence type="ECO:0000256" key="1">
    <source>
        <dbReference type="SAM" id="MobiDB-lite"/>
    </source>
</evidence>
<organism evidence="2 3">
    <name type="scientific">Agromyces aureus</name>
    <dbReference type="NCBI Taxonomy" id="453304"/>
    <lineage>
        <taxon>Bacteria</taxon>
        <taxon>Bacillati</taxon>
        <taxon>Actinomycetota</taxon>
        <taxon>Actinomycetes</taxon>
        <taxon>Micrococcales</taxon>
        <taxon>Microbacteriaceae</taxon>
        <taxon>Agromyces</taxon>
    </lineage>
</organism>
<accession>A0A191WBC2</accession>
<dbReference type="KEGG" id="agy:ATC03_00970"/>